<dbReference type="GO" id="GO:0009898">
    <property type="term" value="C:cytoplasmic side of plasma membrane"/>
    <property type="evidence" value="ECO:0007669"/>
    <property type="project" value="TreeGrafter"/>
</dbReference>
<keyword evidence="5" id="KW-1185">Reference proteome</keyword>
<keyword evidence="1" id="KW-0547">Nucleotide-binding</keyword>
<keyword evidence="2" id="KW-0067">ATP-binding</keyword>
<dbReference type="InterPro" id="IPR025669">
    <property type="entry name" value="AAA_dom"/>
</dbReference>
<evidence type="ECO:0000313" key="4">
    <source>
        <dbReference type="EMBL" id="SMB29947.1"/>
    </source>
</evidence>
<accession>A0A7Z7MVY5</accession>
<dbReference type="GO" id="GO:0005829">
    <property type="term" value="C:cytosol"/>
    <property type="evidence" value="ECO:0007669"/>
    <property type="project" value="TreeGrafter"/>
</dbReference>
<dbReference type="GO" id="GO:0016887">
    <property type="term" value="F:ATP hydrolysis activity"/>
    <property type="evidence" value="ECO:0007669"/>
    <property type="project" value="TreeGrafter"/>
</dbReference>
<dbReference type="EMBL" id="LT837803">
    <property type="protein sequence ID" value="SMB29947.1"/>
    <property type="molecule type" value="Genomic_DNA"/>
</dbReference>
<dbReference type="PANTHER" id="PTHR43384:SF4">
    <property type="entry name" value="CELLULOSE BIOSYNTHESIS PROTEIN BCSQ-RELATED"/>
    <property type="match status" value="1"/>
</dbReference>
<sequence length="282" mass="30374">MPGGWVGDQAAGLRRMFGSRGPQVVAFASGREACGRTTLVVQTATALAAAGHTVLIVDENQAPNNAISYFGLKTRHDLYQVLQGERSLGQVVLEAAPLVRILPAVRAAKELEQANRNATLAQRRLPTSLQEMQRGVDFVLIDSSVRQQGQLSPLTLAARHVAVVVGAQSTAITHAYALIKRIVQERGRDGFQVVITRPRTREEARAIFDNMRRVAREHLDVRLDYLGASLVPVTDNLASALLQRLPPAIQGSGNDPVWSPGRQGELEGLGSAGARLETAWGG</sequence>
<evidence type="ECO:0000256" key="1">
    <source>
        <dbReference type="ARBA" id="ARBA00022741"/>
    </source>
</evidence>
<gene>
    <name evidence="4" type="ORF">SDENCHOL_20914</name>
</gene>
<dbReference type="Gene3D" id="3.40.50.300">
    <property type="entry name" value="P-loop containing nucleotide triphosphate hydrolases"/>
    <property type="match status" value="1"/>
</dbReference>
<dbReference type="InterPro" id="IPR050625">
    <property type="entry name" value="ParA/MinD_ATPase"/>
</dbReference>
<evidence type="ECO:0000256" key="2">
    <source>
        <dbReference type="ARBA" id="ARBA00022840"/>
    </source>
</evidence>
<dbReference type="GO" id="GO:0005524">
    <property type="term" value="F:ATP binding"/>
    <property type="evidence" value="ECO:0007669"/>
    <property type="project" value="UniProtKB-KW"/>
</dbReference>
<dbReference type="InterPro" id="IPR027417">
    <property type="entry name" value="P-loop_NTPase"/>
</dbReference>
<proteinExistence type="predicted"/>
<dbReference type="PANTHER" id="PTHR43384">
    <property type="entry name" value="SEPTUM SITE-DETERMINING PROTEIN MIND HOMOLOG, CHLOROPLASTIC-RELATED"/>
    <property type="match status" value="1"/>
</dbReference>
<evidence type="ECO:0000313" key="5">
    <source>
        <dbReference type="Proteomes" id="UP000242886"/>
    </source>
</evidence>
<dbReference type="Proteomes" id="UP000242886">
    <property type="component" value="Chromosome SDENCHOL"/>
</dbReference>
<protein>
    <submittedName>
        <fullName evidence="4">ATPase involved in chromosome partitioning</fullName>
    </submittedName>
</protein>
<name>A0A7Z7MVY5_9PROT</name>
<feature type="domain" description="AAA" evidence="3">
    <location>
        <begin position="24"/>
        <end position="182"/>
    </location>
</feature>
<dbReference type="AlphaFoldDB" id="A0A7Z7MVY5"/>
<organism evidence="4 5">
    <name type="scientific">Sterolibacterium denitrificans</name>
    <dbReference type="NCBI Taxonomy" id="157592"/>
    <lineage>
        <taxon>Bacteria</taxon>
        <taxon>Pseudomonadati</taxon>
        <taxon>Pseudomonadota</taxon>
        <taxon>Betaproteobacteria</taxon>
        <taxon>Nitrosomonadales</taxon>
        <taxon>Sterolibacteriaceae</taxon>
        <taxon>Sterolibacterium</taxon>
    </lineage>
</organism>
<reference evidence="4" key="1">
    <citation type="submission" date="2017-03" db="EMBL/GenBank/DDBJ databases">
        <authorList>
            <consortium name="AG Boll"/>
        </authorList>
    </citation>
    <scope>NUCLEOTIDE SEQUENCE [LARGE SCALE GENOMIC DNA]</scope>
    <source>
        <strain evidence="4">Chol</strain>
    </source>
</reference>
<dbReference type="SUPFAM" id="SSF52540">
    <property type="entry name" value="P-loop containing nucleoside triphosphate hydrolases"/>
    <property type="match status" value="1"/>
</dbReference>
<dbReference type="GO" id="GO:0051782">
    <property type="term" value="P:negative regulation of cell division"/>
    <property type="evidence" value="ECO:0007669"/>
    <property type="project" value="TreeGrafter"/>
</dbReference>
<dbReference type="Pfam" id="PF13614">
    <property type="entry name" value="AAA_31"/>
    <property type="match status" value="1"/>
</dbReference>
<evidence type="ECO:0000259" key="3">
    <source>
        <dbReference type="Pfam" id="PF13614"/>
    </source>
</evidence>